<evidence type="ECO:0000259" key="2">
    <source>
        <dbReference type="PROSITE" id="PS50853"/>
    </source>
</evidence>
<feature type="chain" id="PRO_5046152318" evidence="1">
    <location>
        <begin position="30"/>
        <end position="478"/>
    </location>
</feature>
<dbReference type="InterPro" id="IPR013783">
    <property type="entry name" value="Ig-like_fold"/>
</dbReference>
<sequence length="478" mass="53231">MLTKTISRQLQRKGKLITIFLLLSITALAQNPQRPVKPQIQVKASVNDKKDAIMLRWAASNPASWRLSNKYGFIVERFTVLEQGKIQQDFDRKILTPQPLKPAPAKDWEADIEKDDNAAIIAQALYGEGFEVSGGESKLATIVNKSAEQEQRFTFSLMAADRSFEASIKAGWGFVDTTVAPGGKYFYKIYTVVPLNLLKIDTAVVFMGLQDAEPLPKPKDLYAVFGDQSAMLTWDYKLLKDVYTAYYIEKSTDSINFSRISDIPVVNMNEKEGRTPNSMYYVDSLANNETDYYYRVRGITIFGETSPPSDTVQGRGKKVVAFVPNIESTEILNDSTVKLNWDFPTEGTPYLDHFEVELSPNGSKGTFKVMVPNVTPNARSFVVDNLLASNYFVITAVGKDDVRRSSFPAFVQPVDSIPPSIPTGLAATVDTLGNVSVFWKANPENDLLGYTILKTNSIKEEPAVINSEPYKKICIAKS</sequence>
<dbReference type="CDD" id="cd00063">
    <property type="entry name" value="FN3"/>
    <property type="match status" value="1"/>
</dbReference>
<dbReference type="Gene3D" id="2.60.40.10">
    <property type="entry name" value="Immunoglobulins"/>
    <property type="match status" value="3"/>
</dbReference>
<dbReference type="SUPFAM" id="SSF49265">
    <property type="entry name" value="Fibronectin type III"/>
    <property type="match status" value="1"/>
</dbReference>
<feature type="signal peptide" evidence="1">
    <location>
        <begin position="1"/>
        <end position="29"/>
    </location>
</feature>
<feature type="domain" description="Fibronectin type-III" evidence="2">
    <location>
        <begin position="323"/>
        <end position="420"/>
    </location>
</feature>
<evidence type="ECO:0000313" key="4">
    <source>
        <dbReference type="Proteomes" id="UP001202248"/>
    </source>
</evidence>
<reference evidence="3 4" key="1">
    <citation type="submission" date="2022-02" db="EMBL/GenBank/DDBJ databases">
        <authorList>
            <person name="Min J."/>
        </authorList>
    </citation>
    <scope>NUCLEOTIDE SEQUENCE [LARGE SCALE GENOMIC DNA]</scope>
    <source>
        <strain evidence="3 4">GR10-1</strain>
    </source>
</reference>
<keyword evidence="4" id="KW-1185">Reference proteome</keyword>
<dbReference type="InterPro" id="IPR003961">
    <property type="entry name" value="FN3_dom"/>
</dbReference>
<keyword evidence="1" id="KW-0732">Signal</keyword>
<dbReference type="Proteomes" id="UP001202248">
    <property type="component" value="Unassembled WGS sequence"/>
</dbReference>
<dbReference type="InterPro" id="IPR036116">
    <property type="entry name" value="FN3_sf"/>
</dbReference>
<organism evidence="3 4">
    <name type="scientific">Niabella ginsengisoli</name>
    <dbReference type="NCBI Taxonomy" id="522298"/>
    <lineage>
        <taxon>Bacteria</taxon>
        <taxon>Pseudomonadati</taxon>
        <taxon>Bacteroidota</taxon>
        <taxon>Chitinophagia</taxon>
        <taxon>Chitinophagales</taxon>
        <taxon>Chitinophagaceae</taxon>
        <taxon>Niabella</taxon>
    </lineage>
</organism>
<evidence type="ECO:0000313" key="3">
    <source>
        <dbReference type="EMBL" id="MCH5597964.1"/>
    </source>
</evidence>
<gene>
    <name evidence="3" type="ORF">MKP09_08625</name>
</gene>
<name>A0ABS9SIH2_9BACT</name>
<evidence type="ECO:0000256" key="1">
    <source>
        <dbReference type="SAM" id="SignalP"/>
    </source>
</evidence>
<dbReference type="EMBL" id="JAKWBL010000001">
    <property type="protein sequence ID" value="MCH5597964.1"/>
    <property type="molecule type" value="Genomic_DNA"/>
</dbReference>
<protein>
    <submittedName>
        <fullName evidence="3">Fibronectin type III domain-containing protein</fullName>
    </submittedName>
</protein>
<dbReference type="RefSeq" id="WP_240827313.1">
    <property type="nucleotide sequence ID" value="NZ_JAKWBL010000001.1"/>
</dbReference>
<comment type="caution">
    <text evidence="3">The sequence shown here is derived from an EMBL/GenBank/DDBJ whole genome shotgun (WGS) entry which is preliminary data.</text>
</comment>
<dbReference type="PROSITE" id="PS50853">
    <property type="entry name" value="FN3"/>
    <property type="match status" value="1"/>
</dbReference>
<accession>A0ABS9SIH2</accession>
<proteinExistence type="predicted"/>